<keyword evidence="15" id="KW-0675">Receptor</keyword>
<dbReference type="Gene3D" id="1.10.510.10">
    <property type="entry name" value="Transferase(Phosphotransferase) domain 1"/>
    <property type="match status" value="1"/>
</dbReference>
<organism evidence="23 24">
    <name type="scientific">Salvia divinorum</name>
    <name type="common">Maria pastora</name>
    <name type="synonym">Diviner's sage</name>
    <dbReference type="NCBI Taxonomy" id="28513"/>
    <lineage>
        <taxon>Eukaryota</taxon>
        <taxon>Viridiplantae</taxon>
        <taxon>Streptophyta</taxon>
        <taxon>Embryophyta</taxon>
        <taxon>Tracheophyta</taxon>
        <taxon>Spermatophyta</taxon>
        <taxon>Magnoliopsida</taxon>
        <taxon>eudicotyledons</taxon>
        <taxon>Gunneridae</taxon>
        <taxon>Pentapetalae</taxon>
        <taxon>asterids</taxon>
        <taxon>lamiids</taxon>
        <taxon>Lamiales</taxon>
        <taxon>Lamiaceae</taxon>
        <taxon>Nepetoideae</taxon>
        <taxon>Mentheae</taxon>
        <taxon>Salviinae</taxon>
        <taxon>Salvia</taxon>
        <taxon>Salvia subgen. Calosphace</taxon>
    </lineage>
</organism>
<evidence type="ECO:0000256" key="15">
    <source>
        <dbReference type="ARBA" id="ARBA00023170"/>
    </source>
</evidence>
<dbReference type="SUPFAM" id="SSF52058">
    <property type="entry name" value="L domain-like"/>
    <property type="match status" value="1"/>
</dbReference>
<dbReference type="Pfam" id="PF00069">
    <property type="entry name" value="Pkinase"/>
    <property type="match status" value="1"/>
</dbReference>
<evidence type="ECO:0000256" key="2">
    <source>
        <dbReference type="ARBA" id="ARBA00008684"/>
    </source>
</evidence>
<dbReference type="InterPro" id="IPR008271">
    <property type="entry name" value="Ser/Thr_kinase_AS"/>
</dbReference>
<dbReference type="Gene3D" id="3.30.200.20">
    <property type="entry name" value="Phosphorylase Kinase, domain 1"/>
    <property type="match status" value="1"/>
</dbReference>
<dbReference type="PROSITE" id="PS50011">
    <property type="entry name" value="PROTEIN_KINASE_DOM"/>
    <property type="match status" value="1"/>
</dbReference>
<keyword evidence="12 19" id="KW-0067">ATP-binding</keyword>
<reference evidence="23 24" key="1">
    <citation type="submission" date="2024-06" db="EMBL/GenBank/DDBJ databases">
        <title>A chromosome level genome sequence of Diviner's sage (Salvia divinorum).</title>
        <authorList>
            <person name="Ford S.A."/>
            <person name="Ro D.-K."/>
            <person name="Ness R.W."/>
            <person name="Phillips M.A."/>
        </authorList>
    </citation>
    <scope>NUCLEOTIDE SEQUENCE [LARGE SCALE GENOMIC DNA]</scope>
    <source>
        <strain evidence="23">SAF-2024a</strain>
        <tissue evidence="23">Leaf</tissue>
    </source>
</reference>
<keyword evidence="11" id="KW-0418">Kinase</keyword>
<dbReference type="InterPro" id="IPR057597">
    <property type="entry name" value="ALE2_N"/>
</dbReference>
<dbReference type="CDD" id="cd14066">
    <property type="entry name" value="STKc_IRAK"/>
    <property type="match status" value="1"/>
</dbReference>
<evidence type="ECO:0000256" key="13">
    <source>
        <dbReference type="ARBA" id="ARBA00022989"/>
    </source>
</evidence>
<keyword evidence="10 19" id="KW-0547">Nucleotide-binding</keyword>
<gene>
    <name evidence="23" type="ORF">AAHA92_25291</name>
</gene>
<dbReference type="InterPro" id="IPR011009">
    <property type="entry name" value="Kinase-like_dom_sf"/>
</dbReference>
<evidence type="ECO:0000256" key="6">
    <source>
        <dbReference type="ARBA" id="ARBA00022679"/>
    </source>
</evidence>
<dbReference type="EC" id="2.7.11.1" evidence="3"/>
<sequence length="957" mass="105595">MAIFGVTWLSSWNVRMILVVCLCWYLLVFIADSQRTDPNEVNSLRAIKKSLNDPFKNLVRWDRGDPCISNWTGIICHNVTLADGQFHVSEVSFMGRNLTGTLSPELGRLSYLKILDFMWNNITGTIPKEIGNITTLELLLLNGNQLTGPLPEELGNLVNLDRIQIDQNFISGQIPPSLANLDKAKHFHMNNNSLSGRIPSELARLPNLVHLLLDNNNLSGPLPPELSEMPKLLILQLDNNNFNGSEIPSSYGNISTLLKLSLRNCSLRGTLPNWSNSRDIAYIDLSLNQLTGPIPAGALSRNITTIDLSRNGLTGSIPGSFSGLPLLQKLSVANNSLNGSIPSGIWQNRTMNSTEKVLLDFRFNSFSNISGSLPSHANITIGLEGNPVCLSNSQTLVTECGPHDEHFNNISNTTTFYGCTPQGCPDGYEYAPPTPTVRCICMAPVFVGYRLKSPGFSDFLPYVNTFKEYLGTGLEMNLSQLEIQSAEWQDGPRIKMDLKIFPSNVTSKIFNRSEVLWIREMFSGWRIPDNQVFGPYEFLSFTLPSSYEKDLLNRGSSSLSKGALAGVILGTIAGSVTLSAIVSILILRRHTKKQHKSSRRRPSTRISIRIDGVKDFTYSELALATNDFDESTLVGSGGYGKVHRGVLANGTVVAIKRAQEGSLQGEKEFLTEIELLSRLHHRNLVSLTGYCDEEGEQMLVYEFMPNGTLRDHLSTKAKMPLTFARRVKIAMGSARGILYLHTEANPPIFHRDIKATNILLDSTFTAKVADFGLSRLAPLPELEGGVPSHVSTVVKGTPGYLDPEYFLTHKLTDKSDVYSLGVVFLEMLTGMHPISHGKNIVREVNIAHRSGMIFSIIDERMGSYPSECIEKFINLALKCCQEETDSRPSMAEVHRELENIWFMMPESDTNISGSLTSDSGKLATTPTSSSSTRNPYVSQDVSGSDLISGVVPTIAPR</sequence>
<evidence type="ECO:0000256" key="16">
    <source>
        <dbReference type="ARBA" id="ARBA00023180"/>
    </source>
</evidence>
<dbReference type="Proteomes" id="UP001567538">
    <property type="component" value="Unassembled WGS sequence"/>
</dbReference>
<protein>
    <recommendedName>
        <fullName evidence="3">non-specific serine/threonine protein kinase</fullName>
        <ecNumber evidence="3">2.7.11.1</ecNumber>
    </recommendedName>
</protein>
<dbReference type="PROSITE" id="PS00107">
    <property type="entry name" value="PROTEIN_KINASE_ATP"/>
    <property type="match status" value="1"/>
</dbReference>
<dbReference type="InterPro" id="IPR032675">
    <property type="entry name" value="LRR_dom_sf"/>
</dbReference>
<keyword evidence="24" id="KW-1185">Reference proteome</keyword>
<dbReference type="InterPro" id="IPR013210">
    <property type="entry name" value="LRR_N_plant-typ"/>
</dbReference>
<evidence type="ECO:0000256" key="7">
    <source>
        <dbReference type="ARBA" id="ARBA00022692"/>
    </source>
</evidence>
<keyword evidence="9" id="KW-0677">Repeat</keyword>
<proteinExistence type="inferred from homology"/>
<evidence type="ECO:0000256" key="17">
    <source>
        <dbReference type="ARBA" id="ARBA00047899"/>
    </source>
</evidence>
<feature type="transmembrane region" description="Helical" evidence="21">
    <location>
        <begin position="563"/>
        <end position="587"/>
    </location>
</feature>
<dbReference type="PROSITE" id="PS00108">
    <property type="entry name" value="PROTEIN_KINASE_ST"/>
    <property type="match status" value="1"/>
</dbReference>
<comment type="catalytic activity">
    <reaction evidence="17">
        <text>L-threonyl-[protein] + ATP = O-phospho-L-threonyl-[protein] + ADP + H(+)</text>
        <dbReference type="Rhea" id="RHEA:46608"/>
        <dbReference type="Rhea" id="RHEA-COMP:11060"/>
        <dbReference type="Rhea" id="RHEA-COMP:11605"/>
        <dbReference type="ChEBI" id="CHEBI:15378"/>
        <dbReference type="ChEBI" id="CHEBI:30013"/>
        <dbReference type="ChEBI" id="CHEBI:30616"/>
        <dbReference type="ChEBI" id="CHEBI:61977"/>
        <dbReference type="ChEBI" id="CHEBI:456216"/>
        <dbReference type="EC" id="2.7.11.1"/>
    </reaction>
</comment>
<dbReference type="SUPFAM" id="SSF56112">
    <property type="entry name" value="Protein kinase-like (PK-like)"/>
    <property type="match status" value="1"/>
</dbReference>
<keyword evidence="5" id="KW-0433">Leucine-rich repeat</keyword>
<evidence type="ECO:0000256" key="3">
    <source>
        <dbReference type="ARBA" id="ARBA00012513"/>
    </source>
</evidence>
<feature type="binding site" evidence="19">
    <location>
        <position position="656"/>
    </location>
    <ligand>
        <name>ATP</name>
        <dbReference type="ChEBI" id="CHEBI:30616"/>
    </ligand>
</feature>
<dbReference type="Pfam" id="PF23180">
    <property type="entry name" value="ALE2_N"/>
    <property type="match status" value="1"/>
</dbReference>
<evidence type="ECO:0000259" key="22">
    <source>
        <dbReference type="PROSITE" id="PS50011"/>
    </source>
</evidence>
<evidence type="ECO:0000256" key="21">
    <source>
        <dbReference type="SAM" id="Phobius"/>
    </source>
</evidence>
<evidence type="ECO:0000256" key="20">
    <source>
        <dbReference type="SAM" id="MobiDB-lite"/>
    </source>
</evidence>
<evidence type="ECO:0000256" key="19">
    <source>
        <dbReference type="PROSITE-ProRule" id="PRU10141"/>
    </source>
</evidence>
<dbReference type="AlphaFoldDB" id="A0ABD1GAC6"/>
<comment type="similarity">
    <text evidence="2">Belongs to the protein kinase superfamily. Ser/Thr protein kinase family.</text>
</comment>
<dbReference type="InterPro" id="IPR017441">
    <property type="entry name" value="Protein_kinase_ATP_BS"/>
</dbReference>
<evidence type="ECO:0000256" key="8">
    <source>
        <dbReference type="ARBA" id="ARBA00022729"/>
    </source>
</evidence>
<keyword evidence="7 21" id="KW-0812">Transmembrane</keyword>
<dbReference type="EMBL" id="JBEAFC010000009">
    <property type="protein sequence ID" value="KAL1541019.1"/>
    <property type="molecule type" value="Genomic_DNA"/>
</dbReference>
<comment type="subcellular location">
    <subcellularLocation>
        <location evidence="1">Membrane</location>
        <topology evidence="1">Single-pass type I membrane protein</topology>
    </subcellularLocation>
</comment>
<keyword evidence="6" id="KW-0808">Transferase</keyword>
<dbReference type="FunFam" id="3.30.200.20:FF:000328">
    <property type="entry name" value="Leucine-rich repeat protein kinase family protein"/>
    <property type="match status" value="1"/>
</dbReference>
<dbReference type="GO" id="GO:0016020">
    <property type="term" value="C:membrane"/>
    <property type="evidence" value="ECO:0007669"/>
    <property type="project" value="UniProtKB-SubCell"/>
</dbReference>
<evidence type="ECO:0000256" key="4">
    <source>
        <dbReference type="ARBA" id="ARBA00022527"/>
    </source>
</evidence>
<evidence type="ECO:0000256" key="9">
    <source>
        <dbReference type="ARBA" id="ARBA00022737"/>
    </source>
</evidence>
<keyword evidence="13 21" id="KW-1133">Transmembrane helix</keyword>
<evidence type="ECO:0000256" key="14">
    <source>
        <dbReference type="ARBA" id="ARBA00023136"/>
    </source>
</evidence>
<dbReference type="GO" id="GO:0005524">
    <property type="term" value="F:ATP binding"/>
    <property type="evidence" value="ECO:0007669"/>
    <property type="project" value="UniProtKB-UniRule"/>
</dbReference>
<dbReference type="PANTHER" id="PTHR45974:SF134">
    <property type="entry name" value="OS01G0960400 PROTEIN"/>
    <property type="match status" value="1"/>
</dbReference>
<keyword evidence="4" id="KW-0723">Serine/threonine-protein kinase</keyword>
<dbReference type="FunFam" id="3.80.10.10:FF:000387">
    <property type="entry name" value="Probable LRR receptor-like serine/threonine-protein kinase At1g06840"/>
    <property type="match status" value="1"/>
</dbReference>
<evidence type="ECO:0000256" key="18">
    <source>
        <dbReference type="ARBA" id="ARBA00048679"/>
    </source>
</evidence>
<dbReference type="Pfam" id="PF08263">
    <property type="entry name" value="LRRNT_2"/>
    <property type="match status" value="1"/>
</dbReference>
<dbReference type="InterPro" id="IPR001611">
    <property type="entry name" value="Leu-rich_rpt"/>
</dbReference>
<evidence type="ECO:0000313" key="24">
    <source>
        <dbReference type="Proteomes" id="UP001567538"/>
    </source>
</evidence>
<keyword evidence="16" id="KW-0325">Glycoprotein</keyword>
<dbReference type="InterPro" id="IPR000719">
    <property type="entry name" value="Prot_kinase_dom"/>
</dbReference>
<keyword evidence="14 21" id="KW-0472">Membrane</keyword>
<comment type="catalytic activity">
    <reaction evidence="18">
        <text>L-seryl-[protein] + ATP = O-phospho-L-seryl-[protein] + ADP + H(+)</text>
        <dbReference type="Rhea" id="RHEA:17989"/>
        <dbReference type="Rhea" id="RHEA-COMP:9863"/>
        <dbReference type="Rhea" id="RHEA-COMP:11604"/>
        <dbReference type="ChEBI" id="CHEBI:15378"/>
        <dbReference type="ChEBI" id="CHEBI:29999"/>
        <dbReference type="ChEBI" id="CHEBI:30616"/>
        <dbReference type="ChEBI" id="CHEBI:83421"/>
        <dbReference type="ChEBI" id="CHEBI:456216"/>
        <dbReference type="EC" id="2.7.11.1"/>
    </reaction>
</comment>
<keyword evidence="8" id="KW-0732">Signal</keyword>
<name>A0ABD1GAC6_SALDI</name>
<evidence type="ECO:0000256" key="1">
    <source>
        <dbReference type="ARBA" id="ARBA00004479"/>
    </source>
</evidence>
<feature type="domain" description="Protein kinase" evidence="22">
    <location>
        <begin position="628"/>
        <end position="902"/>
    </location>
</feature>
<accession>A0ABD1GAC6</accession>
<feature type="region of interest" description="Disordered" evidence="20">
    <location>
        <begin position="912"/>
        <end position="940"/>
    </location>
</feature>
<evidence type="ECO:0000256" key="12">
    <source>
        <dbReference type="ARBA" id="ARBA00022840"/>
    </source>
</evidence>
<dbReference type="GO" id="GO:0004674">
    <property type="term" value="F:protein serine/threonine kinase activity"/>
    <property type="evidence" value="ECO:0007669"/>
    <property type="project" value="UniProtKB-KW"/>
</dbReference>
<evidence type="ECO:0000313" key="23">
    <source>
        <dbReference type="EMBL" id="KAL1541019.1"/>
    </source>
</evidence>
<comment type="caution">
    <text evidence="23">The sequence shown here is derived from an EMBL/GenBank/DDBJ whole genome shotgun (WGS) entry which is preliminary data.</text>
</comment>
<evidence type="ECO:0000256" key="11">
    <source>
        <dbReference type="ARBA" id="ARBA00022777"/>
    </source>
</evidence>
<dbReference type="SMART" id="SM00220">
    <property type="entry name" value="S_TKc"/>
    <property type="match status" value="1"/>
</dbReference>
<evidence type="ECO:0000256" key="5">
    <source>
        <dbReference type="ARBA" id="ARBA00022614"/>
    </source>
</evidence>
<dbReference type="Pfam" id="PF00560">
    <property type="entry name" value="LRR_1"/>
    <property type="match status" value="3"/>
</dbReference>
<dbReference type="FunFam" id="1.10.510.10:FF:000453">
    <property type="entry name" value="LRR receptor-like serine/threonine-protein kinase HSL2"/>
    <property type="match status" value="1"/>
</dbReference>
<dbReference type="Pfam" id="PF13855">
    <property type="entry name" value="LRR_8"/>
    <property type="match status" value="1"/>
</dbReference>
<evidence type="ECO:0000256" key="10">
    <source>
        <dbReference type="ARBA" id="ARBA00022741"/>
    </source>
</evidence>
<dbReference type="PANTHER" id="PTHR45974">
    <property type="entry name" value="RECEPTOR-LIKE PROTEIN 55"/>
    <property type="match status" value="1"/>
</dbReference>
<dbReference type="Gene3D" id="3.80.10.10">
    <property type="entry name" value="Ribonuclease Inhibitor"/>
    <property type="match status" value="3"/>
</dbReference>